<evidence type="ECO:0000256" key="1">
    <source>
        <dbReference type="ARBA" id="ARBA00022741"/>
    </source>
</evidence>
<feature type="domain" description="Orc1-like AAA ATPase" evidence="3">
    <location>
        <begin position="26"/>
        <end position="199"/>
    </location>
</feature>
<dbReference type="AlphaFoldDB" id="A0A495XPY4"/>
<dbReference type="InterPro" id="IPR041664">
    <property type="entry name" value="AAA_16"/>
</dbReference>
<dbReference type="Proteomes" id="UP000278440">
    <property type="component" value="Unassembled WGS sequence"/>
</dbReference>
<dbReference type="Gene3D" id="1.25.40.10">
    <property type="entry name" value="Tetratricopeptide repeat domain"/>
    <property type="match status" value="1"/>
</dbReference>
<dbReference type="PANTHER" id="PTHR16305">
    <property type="entry name" value="TESTICULAR SOLUBLE ADENYLYL CYCLASE"/>
    <property type="match status" value="1"/>
</dbReference>
<dbReference type="EMBL" id="RBXT01000001">
    <property type="protein sequence ID" value="RKT76661.1"/>
    <property type="molecule type" value="Genomic_DNA"/>
</dbReference>
<keyword evidence="1" id="KW-0547">Nucleotide-binding</keyword>
<dbReference type="GO" id="GO:0005524">
    <property type="term" value="F:ATP binding"/>
    <property type="evidence" value="ECO:0007669"/>
    <property type="project" value="UniProtKB-KW"/>
</dbReference>
<evidence type="ECO:0000313" key="5">
    <source>
        <dbReference type="Proteomes" id="UP000278440"/>
    </source>
</evidence>
<dbReference type="GO" id="GO:0005737">
    <property type="term" value="C:cytoplasm"/>
    <property type="evidence" value="ECO:0007669"/>
    <property type="project" value="TreeGrafter"/>
</dbReference>
<dbReference type="SUPFAM" id="SSF48452">
    <property type="entry name" value="TPR-like"/>
    <property type="match status" value="2"/>
</dbReference>
<protein>
    <submittedName>
        <fullName evidence="4">AAA ATPase-like protein</fullName>
    </submittedName>
</protein>
<proteinExistence type="predicted"/>
<evidence type="ECO:0000259" key="3">
    <source>
        <dbReference type="Pfam" id="PF13191"/>
    </source>
</evidence>
<dbReference type="PANTHER" id="PTHR16305:SF28">
    <property type="entry name" value="GUANYLATE CYCLASE DOMAIN-CONTAINING PROTEIN"/>
    <property type="match status" value="1"/>
</dbReference>
<dbReference type="Pfam" id="PF13191">
    <property type="entry name" value="AAA_16"/>
    <property type="match status" value="1"/>
</dbReference>
<evidence type="ECO:0000313" key="4">
    <source>
        <dbReference type="EMBL" id="RKT76661.1"/>
    </source>
</evidence>
<accession>A0A495XPY4</accession>
<dbReference type="Gene3D" id="3.40.50.300">
    <property type="entry name" value="P-loop containing nucleotide triphosphate hydrolases"/>
    <property type="match status" value="1"/>
</dbReference>
<dbReference type="InterPro" id="IPR027417">
    <property type="entry name" value="P-loop_NTPase"/>
</dbReference>
<name>A0A495XPY4_9MICO</name>
<dbReference type="SUPFAM" id="SSF52540">
    <property type="entry name" value="P-loop containing nucleoside triphosphate hydrolases"/>
    <property type="match status" value="1"/>
</dbReference>
<keyword evidence="2" id="KW-0067">ATP-binding</keyword>
<dbReference type="GO" id="GO:0004016">
    <property type="term" value="F:adenylate cyclase activity"/>
    <property type="evidence" value="ECO:0007669"/>
    <property type="project" value="TreeGrafter"/>
</dbReference>
<keyword evidence="5" id="KW-1185">Reference proteome</keyword>
<comment type="caution">
    <text evidence="4">The sequence shown here is derived from an EMBL/GenBank/DDBJ whole genome shotgun (WGS) entry which is preliminary data.</text>
</comment>
<dbReference type="OrthoDB" id="3691954at2"/>
<evidence type="ECO:0000256" key="2">
    <source>
        <dbReference type="ARBA" id="ARBA00022840"/>
    </source>
</evidence>
<reference evidence="4 5" key="1">
    <citation type="submission" date="2018-10" db="EMBL/GenBank/DDBJ databases">
        <title>Sequencing the genomes of 1000 actinobacteria strains.</title>
        <authorList>
            <person name="Klenk H.-P."/>
        </authorList>
    </citation>
    <scope>NUCLEOTIDE SEQUENCE [LARGE SCALE GENOMIC DNA]</scope>
    <source>
        <strain evidence="4 5">DSM 44267</strain>
    </source>
</reference>
<dbReference type="InterPro" id="IPR011990">
    <property type="entry name" value="TPR-like_helical_dom_sf"/>
</dbReference>
<dbReference type="RefSeq" id="WP_147431483.1">
    <property type="nucleotide sequence ID" value="NZ_RBXT01000001.1"/>
</dbReference>
<gene>
    <name evidence="4" type="ORF">DFJ68_0057</name>
</gene>
<sequence>MAAPDPLDGLAEAGGSGVGDGLSSALFGRLRELNALNGMVDGLLSGQTSVARVALLSGHSGVGKSALASAALERATALGAEVVRIACEPFHDGMSFFPIREIVRHLTFGRPLDQAVAEMYGENSTQSEMAAVSESPTAEPSSRREALVGTFTNVIVGRFLVAGHAPLIIFIDDLEHLDAGSADALICLISRLSEAPVLIMGAYRRDLTTTSTHPLRTVITTARRVDGMLNLLEIGTFGERDITELTQVMLGGPCDLPGAFYDKLAKETEGNPLFIREILRTLSTITPMVERPPLRVVDGLWTFGGQVDGWKIPETVEDVIAARLDALEADRRQDLEFAAVVGRRFAFEVLTRLSSVGEDDLLSHLEQFLSFDIIREVEAQDDTFEFSHGKIRDVLYESLSGLRRRKIHARVAEVLTHFIGSTNEDWDALIGTHLYRASSHADAFPYLLRAARSAAKTGSAREAASLYRNAYVAADHAVPSGYESKSSVALELVEALLGINETDEARALLVDVLNGTTTADTRAMALNFLGDALLFQGRIAESLEAYAQCESLARANQLEEAICEVACDLAEVHGRQYEKLAGSDPTAAGRHGETSRHYVDEAYARVNRIRSATLKARTLRNKAKQLRVAGDITGAIDLYLESNACVDARVAGHRFLIPYAKALRLQGDVDEAARVVDRVMDWSVQAGSRRSEGIALQYRGLMRMMAAHNDATLEEAKADLVKALQLHRVVRFVQGIHETELSLGEVTLRLGSLEEALDHLRTAVGTPTSDLRFVLVAAAEELDANGETDRADVLRTAATTPEAFEP</sequence>
<organism evidence="4 5">
    <name type="scientific">Terracoccus luteus</name>
    <dbReference type="NCBI Taxonomy" id="53356"/>
    <lineage>
        <taxon>Bacteria</taxon>
        <taxon>Bacillati</taxon>
        <taxon>Actinomycetota</taxon>
        <taxon>Actinomycetes</taxon>
        <taxon>Micrococcales</taxon>
        <taxon>Intrasporangiaceae</taxon>
        <taxon>Terracoccus</taxon>
    </lineage>
</organism>